<dbReference type="PANTHER" id="PTHR43284:SF1">
    <property type="entry name" value="ASPARAGINE SYNTHETASE"/>
    <property type="match status" value="1"/>
</dbReference>
<evidence type="ECO:0000256" key="3">
    <source>
        <dbReference type="ARBA" id="ARBA00012737"/>
    </source>
</evidence>
<feature type="domain" description="Glutamine amidotransferase type-2" evidence="7">
    <location>
        <begin position="1"/>
        <end position="195"/>
    </location>
</feature>
<sequence length="615" mass="67208">MRRAWTRVREFGGEDAELVPTGEGVLGVARRAWQRSPDLAGSTGVLREAGLLVAADATLYDLARLRGDLAARGDEPRGSDPAHWIAAAWRVWGEALVDHLVGDFAFVVFDTERRRLVAARDPVGSRPLFHTRIEGGVALASSSRALALLRGSESDLDLADLGAQVAGTLLSMGTHTAYAGVEALRPGFLFAHDEAGTAVRRYWSPPDAPDPAPLGLEEAAEEFGILLRQVVRERMGSGTTSVWMSGGWDSTAVFGAGRAALAETLGDDRDLRPVSIRYPDGDPGWETPWIEATAGRWGAPVEWIDSERIPLVEGLPARAGRSDEPPAHLYELWNVELARGSRRVGARVALDGCGGDNLFQVSDVVMADDLRAMRVGAALRRARARRPLGWRYLVRHALVPLLPAGAAKAIEGLSGRNVPRHHMELARVPWVPERFVREHGLRERDLAVLEELPAASAAQAENMLYVTVPALAWGGSYMRGVLLREGVVARSPLLDPRVIDFALRRPVSDRVAESETKMLLRRAVAEWVPPEVLAARDRRTGVTSGFSARRMRAELPALLDRLEAEPLRLADLGIVEPRRFGEAVAVWRSGGGDHLRSDLFAALRVEFWLRGRDHG</sequence>
<dbReference type="Gene3D" id="3.60.20.10">
    <property type="entry name" value="Glutamine Phosphoribosylpyrophosphate, subunit 1, domain 1"/>
    <property type="match status" value="1"/>
</dbReference>
<dbReference type="InterPro" id="IPR014729">
    <property type="entry name" value="Rossmann-like_a/b/a_fold"/>
</dbReference>
<dbReference type="InterPro" id="IPR001962">
    <property type="entry name" value="Asn_synthase"/>
</dbReference>
<dbReference type="RefSeq" id="WP_405277692.1">
    <property type="nucleotide sequence ID" value="NZ_CP144380.1"/>
</dbReference>
<evidence type="ECO:0000256" key="6">
    <source>
        <dbReference type="ARBA" id="ARBA00048741"/>
    </source>
</evidence>
<dbReference type="PANTHER" id="PTHR43284">
    <property type="entry name" value="ASPARAGINE SYNTHETASE (GLUTAMINE-HYDROLYZING)"/>
    <property type="match status" value="1"/>
</dbReference>
<dbReference type="Gene3D" id="3.40.50.620">
    <property type="entry name" value="HUPs"/>
    <property type="match status" value="2"/>
</dbReference>
<dbReference type="EMBL" id="JBBHLI010000001">
    <property type="protein sequence ID" value="MEK9500061.1"/>
    <property type="molecule type" value="Genomic_DNA"/>
</dbReference>
<dbReference type="EC" id="6.3.5.4" evidence="3"/>
<evidence type="ECO:0000256" key="1">
    <source>
        <dbReference type="ARBA" id="ARBA00005187"/>
    </source>
</evidence>
<dbReference type="Proteomes" id="UP001484239">
    <property type="component" value="Unassembled WGS sequence"/>
</dbReference>
<comment type="catalytic activity">
    <reaction evidence="6">
        <text>L-aspartate + L-glutamine + ATP + H2O = L-asparagine + L-glutamate + AMP + diphosphate + H(+)</text>
        <dbReference type="Rhea" id="RHEA:12228"/>
        <dbReference type="ChEBI" id="CHEBI:15377"/>
        <dbReference type="ChEBI" id="CHEBI:15378"/>
        <dbReference type="ChEBI" id="CHEBI:29985"/>
        <dbReference type="ChEBI" id="CHEBI:29991"/>
        <dbReference type="ChEBI" id="CHEBI:30616"/>
        <dbReference type="ChEBI" id="CHEBI:33019"/>
        <dbReference type="ChEBI" id="CHEBI:58048"/>
        <dbReference type="ChEBI" id="CHEBI:58359"/>
        <dbReference type="ChEBI" id="CHEBI:456215"/>
        <dbReference type="EC" id="6.3.5.4"/>
    </reaction>
</comment>
<dbReference type="SUPFAM" id="SSF56235">
    <property type="entry name" value="N-terminal nucleophile aminohydrolases (Ntn hydrolases)"/>
    <property type="match status" value="1"/>
</dbReference>
<evidence type="ECO:0000256" key="2">
    <source>
        <dbReference type="ARBA" id="ARBA00005752"/>
    </source>
</evidence>
<dbReference type="Pfam" id="PF13537">
    <property type="entry name" value="GATase_7"/>
    <property type="match status" value="1"/>
</dbReference>
<organism evidence="8 9">
    <name type="scientific">Gaopeijia maritima</name>
    <dbReference type="NCBI Taxonomy" id="3119007"/>
    <lineage>
        <taxon>Bacteria</taxon>
        <taxon>Pseudomonadati</taxon>
        <taxon>Gemmatimonadota</taxon>
        <taxon>Longimicrobiia</taxon>
        <taxon>Gaopeijiales</taxon>
        <taxon>Gaopeijiaceae</taxon>
        <taxon>Gaopeijia</taxon>
    </lineage>
</organism>
<dbReference type="SUPFAM" id="SSF52402">
    <property type="entry name" value="Adenine nucleotide alpha hydrolases-like"/>
    <property type="match status" value="1"/>
</dbReference>
<evidence type="ECO:0000313" key="9">
    <source>
        <dbReference type="Proteomes" id="UP001484239"/>
    </source>
</evidence>
<dbReference type="Pfam" id="PF00733">
    <property type="entry name" value="Asn_synthase"/>
    <property type="match status" value="1"/>
</dbReference>
<keyword evidence="5" id="KW-0067">ATP-binding</keyword>
<dbReference type="InterPro" id="IPR051786">
    <property type="entry name" value="ASN_synthetase/amidase"/>
</dbReference>
<accession>A0ABU9E6A1</accession>
<reference evidence="8 9" key="1">
    <citation type="submission" date="2024-02" db="EMBL/GenBank/DDBJ databases">
        <title>A novel Gemmatimonadota bacterium.</title>
        <authorList>
            <person name="Du Z.-J."/>
            <person name="Ye Y.-Q."/>
        </authorList>
    </citation>
    <scope>NUCLEOTIDE SEQUENCE [LARGE SCALE GENOMIC DNA]</scope>
    <source>
        <strain evidence="8 9">DH-20</strain>
    </source>
</reference>
<evidence type="ECO:0000256" key="4">
    <source>
        <dbReference type="ARBA" id="ARBA00022741"/>
    </source>
</evidence>
<keyword evidence="4" id="KW-0547">Nucleotide-binding</keyword>
<evidence type="ECO:0000313" key="8">
    <source>
        <dbReference type="EMBL" id="MEK9500061.1"/>
    </source>
</evidence>
<evidence type="ECO:0000256" key="5">
    <source>
        <dbReference type="ARBA" id="ARBA00022840"/>
    </source>
</evidence>
<dbReference type="PIRSF" id="PIRSF001589">
    <property type="entry name" value="Asn_synthetase_glu-h"/>
    <property type="match status" value="1"/>
</dbReference>
<dbReference type="InterPro" id="IPR029055">
    <property type="entry name" value="Ntn_hydrolases_N"/>
</dbReference>
<gene>
    <name evidence="8" type="ORF">WI372_03645</name>
</gene>
<name>A0ABU9E6A1_9BACT</name>
<comment type="caution">
    <text evidence="8">The sequence shown here is derived from an EMBL/GenBank/DDBJ whole genome shotgun (WGS) entry which is preliminary data.</text>
</comment>
<evidence type="ECO:0000259" key="7">
    <source>
        <dbReference type="PROSITE" id="PS51278"/>
    </source>
</evidence>
<comment type="similarity">
    <text evidence="2">Belongs to the asparagine synthetase family.</text>
</comment>
<dbReference type="InterPro" id="IPR017932">
    <property type="entry name" value="GATase_2_dom"/>
</dbReference>
<comment type="pathway">
    <text evidence="1">Amino-acid biosynthesis; L-asparagine biosynthesis; L-asparagine from L-aspartate (L-Gln route): step 1/1.</text>
</comment>
<dbReference type="InterPro" id="IPR006426">
    <property type="entry name" value="Asn_synth_AEB"/>
</dbReference>
<dbReference type="PROSITE" id="PS51278">
    <property type="entry name" value="GATASE_TYPE_2"/>
    <property type="match status" value="1"/>
</dbReference>
<proteinExistence type="inferred from homology"/>
<protein>
    <recommendedName>
        <fullName evidence="3">asparagine synthase (glutamine-hydrolyzing)</fullName>
        <ecNumber evidence="3">6.3.5.4</ecNumber>
    </recommendedName>
</protein>
<keyword evidence="9" id="KW-1185">Reference proteome</keyword>